<dbReference type="RefSeq" id="WP_263412005.1">
    <property type="nucleotide sequence ID" value="NZ_BAABBH010000001.1"/>
</dbReference>
<feature type="transmembrane region" description="Helical" evidence="1">
    <location>
        <begin position="34"/>
        <end position="51"/>
    </location>
</feature>
<evidence type="ECO:0000256" key="1">
    <source>
        <dbReference type="SAM" id="Phobius"/>
    </source>
</evidence>
<sequence>MDWNLEGDTRVKPGEAEEGKITAYIESYTSKVPSGFYLAAAIASIAASVSFKIAKKDHAALFVGQWVAPFLILGIYNKQVKLHGSDANVQTR</sequence>
<keyword evidence="1" id="KW-1133">Transmembrane helix</keyword>
<evidence type="ECO:0000313" key="2">
    <source>
        <dbReference type="EMBL" id="MFN2976520.1"/>
    </source>
</evidence>
<gene>
    <name evidence="2" type="ORF">ACK2TP_12165</name>
</gene>
<comment type="caution">
    <text evidence="2">The sequence shown here is derived from an EMBL/GenBank/DDBJ whole genome shotgun (WGS) entry which is preliminary data.</text>
</comment>
<accession>A0ABW9KL54</accession>
<dbReference type="EMBL" id="JBJYXY010000001">
    <property type="protein sequence ID" value="MFN2976520.1"/>
    <property type="molecule type" value="Genomic_DNA"/>
</dbReference>
<keyword evidence="1" id="KW-0812">Transmembrane</keyword>
<keyword evidence="3" id="KW-1185">Reference proteome</keyword>
<reference evidence="2 3" key="1">
    <citation type="submission" date="2024-12" db="EMBL/GenBank/DDBJ databases">
        <authorList>
            <person name="Lee Y."/>
        </authorList>
    </citation>
    <scope>NUCLEOTIDE SEQUENCE [LARGE SCALE GENOMIC DNA]</scope>
    <source>
        <strain evidence="2 3">03SUJ4</strain>
    </source>
</reference>
<proteinExistence type="predicted"/>
<evidence type="ECO:0000313" key="3">
    <source>
        <dbReference type="Proteomes" id="UP001634747"/>
    </source>
</evidence>
<organism evidence="2 3">
    <name type="scientific">Terriglobus aquaticus</name>
    <dbReference type="NCBI Taxonomy" id="940139"/>
    <lineage>
        <taxon>Bacteria</taxon>
        <taxon>Pseudomonadati</taxon>
        <taxon>Acidobacteriota</taxon>
        <taxon>Terriglobia</taxon>
        <taxon>Terriglobales</taxon>
        <taxon>Acidobacteriaceae</taxon>
        <taxon>Terriglobus</taxon>
    </lineage>
</organism>
<dbReference type="Proteomes" id="UP001634747">
    <property type="component" value="Unassembled WGS sequence"/>
</dbReference>
<name>A0ABW9KL54_9BACT</name>
<feature type="transmembrane region" description="Helical" evidence="1">
    <location>
        <begin position="58"/>
        <end position="76"/>
    </location>
</feature>
<protein>
    <submittedName>
        <fullName evidence="2">Uncharacterized protein</fullName>
    </submittedName>
</protein>
<keyword evidence="1" id="KW-0472">Membrane</keyword>